<comment type="caution">
    <text evidence="1">The sequence shown here is derived from an EMBL/GenBank/DDBJ whole genome shotgun (WGS) entry which is preliminary data.</text>
</comment>
<dbReference type="CDD" id="cd02440">
    <property type="entry name" value="AdoMet_MTases"/>
    <property type="match status" value="1"/>
</dbReference>
<protein>
    <submittedName>
        <fullName evidence="1">Class I SAM-dependent methyltransferase</fullName>
    </submittedName>
</protein>
<sequence>MPDGYEKDPAMTNQYCPLCRRETAQLYFKDRKRDYLHCSHCDLVFVPPAFHFSYAEERAYYDLHENDVGDAGYRRFLSRCAEPLLARLPAASRGLDFGCGPGPALAAMLEARGHSVALYDRHYANHPQVLKEQYDFICATEVLEHLHNPEDELTRLWGCLKPGGVMAIMTKLVISRERFANWHYKNDPTHIIFFSRDTLRWLACHWQAQLEFVADDVIFLTKP</sequence>
<keyword evidence="1" id="KW-0808">Transferase</keyword>
<proteinExistence type="predicted"/>
<dbReference type="EMBL" id="BSYJ01000008">
    <property type="protein sequence ID" value="GMG88673.1"/>
    <property type="molecule type" value="Genomic_DNA"/>
</dbReference>
<evidence type="ECO:0000313" key="1">
    <source>
        <dbReference type="EMBL" id="GMG88673.1"/>
    </source>
</evidence>
<name>A0ABQ6M2W3_9GAMM</name>
<keyword evidence="1" id="KW-0489">Methyltransferase</keyword>
<dbReference type="SUPFAM" id="SSF53335">
    <property type="entry name" value="S-adenosyl-L-methionine-dependent methyltransferases"/>
    <property type="match status" value="1"/>
</dbReference>
<dbReference type="GO" id="GO:0008168">
    <property type="term" value="F:methyltransferase activity"/>
    <property type="evidence" value="ECO:0007669"/>
    <property type="project" value="UniProtKB-KW"/>
</dbReference>
<reference evidence="1 2" key="1">
    <citation type="submission" date="2023-04" db="EMBL/GenBank/DDBJ databases">
        <title>Marinobulbifer ophiurae gen. nov., sp. Nov., isolate from tissue of brittle star Ophioplocus japonicus.</title>
        <authorList>
            <person name="Kawano K."/>
            <person name="Sawayama S."/>
            <person name="Nakagawa S."/>
        </authorList>
    </citation>
    <scope>NUCLEOTIDE SEQUENCE [LARGE SCALE GENOMIC DNA]</scope>
    <source>
        <strain evidence="1 2">NKW57</strain>
    </source>
</reference>
<keyword evidence="2" id="KW-1185">Reference proteome</keyword>
<dbReference type="Proteomes" id="UP001224392">
    <property type="component" value="Unassembled WGS sequence"/>
</dbReference>
<accession>A0ABQ6M2W3</accession>
<gene>
    <name evidence="1" type="ORF">MNKW57_29940</name>
</gene>
<dbReference type="Pfam" id="PF13489">
    <property type="entry name" value="Methyltransf_23"/>
    <property type="match status" value="1"/>
</dbReference>
<organism evidence="1 2">
    <name type="scientific">Biformimicrobium ophioploci</name>
    <dbReference type="NCBI Taxonomy" id="3036711"/>
    <lineage>
        <taxon>Bacteria</taxon>
        <taxon>Pseudomonadati</taxon>
        <taxon>Pseudomonadota</taxon>
        <taxon>Gammaproteobacteria</taxon>
        <taxon>Cellvibrionales</taxon>
        <taxon>Microbulbiferaceae</taxon>
        <taxon>Biformimicrobium</taxon>
    </lineage>
</organism>
<dbReference type="GO" id="GO:0032259">
    <property type="term" value="P:methylation"/>
    <property type="evidence" value="ECO:0007669"/>
    <property type="project" value="UniProtKB-KW"/>
</dbReference>
<evidence type="ECO:0000313" key="2">
    <source>
        <dbReference type="Proteomes" id="UP001224392"/>
    </source>
</evidence>
<dbReference type="Gene3D" id="3.40.50.150">
    <property type="entry name" value="Vaccinia Virus protein VP39"/>
    <property type="match status" value="2"/>
</dbReference>
<dbReference type="InterPro" id="IPR029063">
    <property type="entry name" value="SAM-dependent_MTases_sf"/>
</dbReference>